<protein>
    <submittedName>
        <fullName evidence="1">DUF1177 domain-containing protein</fullName>
    </submittedName>
</protein>
<feature type="non-terminal residue" evidence="1">
    <location>
        <position position="123"/>
    </location>
</feature>
<dbReference type="InterPro" id="IPR009561">
    <property type="entry name" value="DUF1177"/>
</dbReference>
<proteinExistence type="predicted"/>
<comment type="caution">
    <text evidence="1">The sequence shown here is derived from an EMBL/GenBank/DDBJ whole genome shotgun (WGS) entry which is preliminary data.</text>
</comment>
<reference evidence="1 2" key="1">
    <citation type="submission" date="2019-06" db="EMBL/GenBank/DDBJ databases">
        <title>Tsukamurella conjunctivitidis sp. nov., Tsukamurella assacharolytica sp. nov. and Tsukamurella sputae sp. nov. isolated from patients with conjunctivitis, bacteraemia (lymphoma) and respiratory infection (sputum) in Hong Kong.</title>
        <authorList>
            <person name="Teng J.L.L."/>
            <person name="Lee H.H."/>
            <person name="Fong J.Y.H."/>
            <person name="Fok K.M.N."/>
            <person name="Lau S.K.P."/>
            <person name="Woo P.C.Y."/>
        </authorList>
    </citation>
    <scope>NUCLEOTIDE SEQUENCE [LARGE SCALE GENOMIC DNA]</scope>
    <source>
        <strain evidence="1 2">HKU72</strain>
    </source>
</reference>
<accession>A0A5C5RFI8</accession>
<sequence length="123" mass="12642">MLSQVLTILDHLDSPAADGPSTVALLEALFDPAAPQPRPEVTWERVTGAKGHTDFVTVRVPGLSGRTVGGTSPTLGVIGRLGGIGARPELVGYVSDGDGATAALAVAHKLLTMFTRGDRLDGD</sequence>
<dbReference type="EMBL" id="VIGX01000192">
    <property type="protein sequence ID" value="TWS21716.1"/>
    <property type="molecule type" value="Genomic_DNA"/>
</dbReference>
<dbReference type="Proteomes" id="UP000319375">
    <property type="component" value="Unassembled WGS sequence"/>
</dbReference>
<dbReference type="OrthoDB" id="9782903at2"/>
<name>A0A5C5RFI8_9ACTN</name>
<gene>
    <name evidence="1" type="ORF">FK530_25000</name>
</gene>
<dbReference type="AlphaFoldDB" id="A0A5C5RFI8"/>
<dbReference type="Pfam" id="PF06675">
    <property type="entry name" value="DUF1177"/>
    <property type="match status" value="1"/>
</dbReference>
<organism evidence="1 2">
    <name type="scientific">Tsukamurella conjunctivitidis</name>
    <dbReference type="NCBI Taxonomy" id="2592068"/>
    <lineage>
        <taxon>Bacteria</taxon>
        <taxon>Bacillati</taxon>
        <taxon>Actinomycetota</taxon>
        <taxon>Actinomycetes</taxon>
        <taxon>Mycobacteriales</taxon>
        <taxon>Tsukamurellaceae</taxon>
        <taxon>Tsukamurella</taxon>
    </lineage>
</organism>
<evidence type="ECO:0000313" key="2">
    <source>
        <dbReference type="Proteomes" id="UP000319375"/>
    </source>
</evidence>
<keyword evidence="2" id="KW-1185">Reference proteome</keyword>
<dbReference type="RefSeq" id="WP_146489487.1">
    <property type="nucleotide sequence ID" value="NZ_VIGX01000192.1"/>
</dbReference>
<evidence type="ECO:0000313" key="1">
    <source>
        <dbReference type="EMBL" id="TWS21716.1"/>
    </source>
</evidence>